<proteinExistence type="predicted"/>
<dbReference type="NCBIfam" id="TIGR01076">
    <property type="entry name" value="sortase_fam"/>
    <property type="match status" value="1"/>
</dbReference>
<keyword evidence="2" id="KW-0812">Transmembrane</keyword>
<accession>A0ABS6ITZ2</accession>
<name>A0ABS6ITZ2_9LACO</name>
<keyword evidence="4" id="KW-1185">Reference proteome</keyword>
<comment type="caution">
    <text evidence="3">The sequence shown here is derived from an EMBL/GenBank/DDBJ whole genome shotgun (WGS) entry which is preliminary data.</text>
</comment>
<dbReference type="Gene3D" id="2.40.260.10">
    <property type="entry name" value="Sortase"/>
    <property type="match status" value="1"/>
</dbReference>
<dbReference type="EMBL" id="JAHPJJ010000007">
    <property type="protein sequence ID" value="MBU9694999.1"/>
    <property type="molecule type" value="Genomic_DNA"/>
</dbReference>
<feature type="transmembrane region" description="Helical" evidence="2">
    <location>
        <begin position="6"/>
        <end position="25"/>
    </location>
</feature>
<evidence type="ECO:0000256" key="2">
    <source>
        <dbReference type="SAM" id="Phobius"/>
    </source>
</evidence>
<dbReference type="SUPFAM" id="SSF63817">
    <property type="entry name" value="Sortase"/>
    <property type="match status" value="1"/>
</dbReference>
<protein>
    <submittedName>
        <fullName evidence="3">Sortase</fullName>
    </submittedName>
</protein>
<sequence length="239" mass="26490">MKKVQYLILIIISVFLTVFSIPLLFPQLSLLLQSAIINYHSPKIVSESPLPKAIKKCDWESVKLLSLNSIIIGSIRDSSEYVGAILVPSLNMNVPLANYTDNGTYTFGAGMLEPHYISSNSHLVIGAHNLGHKSCSALFTPLAFHSLTGRKVIITNFKIAKEYKIESKQVISPSDVEKPFEGSSDSISLITCTSNNKKRILINAKLIKQLSVNKLNNQVQNAIQQKYQINAVDKIHLNN</sequence>
<keyword evidence="2" id="KW-0472">Membrane</keyword>
<dbReference type="InterPro" id="IPR005754">
    <property type="entry name" value="Sortase"/>
</dbReference>
<evidence type="ECO:0000313" key="4">
    <source>
        <dbReference type="Proteomes" id="UP001196248"/>
    </source>
</evidence>
<keyword evidence="2" id="KW-1133">Transmembrane helix</keyword>
<evidence type="ECO:0000256" key="1">
    <source>
        <dbReference type="ARBA" id="ARBA00022801"/>
    </source>
</evidence>
<evidence type="ECO:0000313" key="3">
    <source>
        <dbReference type="EMBL" id="MBU9694999.1"/>
    </source>
</evidence>
<dbReference type="RefSeq" id="WP_148444541.1">
    <property type="nucleotide sequence ID" value="NZ_JAHPJJ010000007.1"/>
</dbReference>
<dbReference type="Pfam" id="PF04203">
    <property type="entry name" value="Sortase"/>
    <property type="match status" value="1"/>
</dbReference>
<organism evidence="3 4">
    <name type="scientific">Limosilactobacillus portuensis</name>
    <dbReference type="NCBI Taxonomy" id="2742601"/>
    <lineage>
        <taxon>Bacteria</taxon>
        <taxon>Bacillati</taxon>
        <taxon>Bacillota</taxon>
        <taxon>Bacilli</taxon>
        <taxon>Lactobacillales</taxon>
        <taxon>Lactobacillaceae</taxon>
        <taxon>Limosilactobacillus</taxon>
    </lineage>
</organism>
<reference evidence="3 4" key="1">
    <citation type="submission" date="2021-06" db="EMBL/GenBank/DDBJ databases">
        <title>Limosilactobacillus angelus sp. nov., isolated from the human vagina.</title>
        <authorList>
            <person name="Chen Y.-S."/>
        </authorList>
    </citation>
    <scope>NUCLEOTIDE SEQUENCE [LARGE SCALE GENOMIC DNA]</scope>
    <source>
        <strain evidence="3 4">P5L02</strain>
    </source>
</reference>
<keyword evidence="1" id="KW-0378">Hydrolase</keyword>
<dbReference type="Proteomes" id="UP001196248">
    <property type="component" value="Unassembled WGS sequence"/>
</dbReference>
<dbReference type="InterPro" id="IPR023365">
    <property type="entry name" value="Sortase_dom-sf"/>
</dbReference>
<gene>
    <name evidence="3" type="ORF">KSL82_03580</name>
</gene>